<proteinExistence type="predicted"/>
<dbReference type="InterPro" id="IPR002052">
    <property type="entry name" value="DNA_methylase_N6_adenine_CS"/>
</dbReference>
<dbReference type="SUPFAM" id="SSF53335">
    <property type="entry name" value="S-adenosyl-L-methionine-dependent methyltransferases"/>
    <property type="match status" value="1"/>
</dbReference>
<dbReference type="EMBL" id="CP104067">
    <property type="protein sequence ID" value="WAH43539.1"/>
    <property type="molecule type" value="Genomic_DNA"/>
</dbReference>
<dbReference type="Proteomes" id="UP001164761">
    <property type="component" value="Chromosome"/>
</dbReference>
<dbReference type="PRINTS" id="PR00507">
    <property type="entry name" value="N12N6MTFRASE"/>
</dbReference>
<dbReference type="GO" id="GO:0008168">
    <property type="term" value="F:methyltransferase activity"/>
    <property type="evidence" value="ECO:0007669"/>
    <property type="project" value="UniProtKB-KW"/>
</dbReference>
<keyword evidence="2" id="KW-1185">Reference proteome</keyword>
<evidence type="ECO:0000313" key="1">
    <source>
        <dbReference type="EMBL" id="WAH43539.1"/>
    </source>
</evidence>
<gene>
    <name evidence="1" type="ORF">NZD89_09230</name>
</gene>
<organism evidence="1 2">
    <name type="scientific">Alicyclobacillus fastidiosus</name>
    <dbReference type="NCBI Taxonomy" id="392011"/>
    <lineage>
        <taxon>Bacteria</taxon>
        <taxon>Bacillati</taxon>
        <taxon>Bacillota</taxon>
        <taxon>Bacilli</taxon>
        <taxon>Bacillales</taxon>
        <taxon>Alicyclobacillaceae</taxon>
        <taxon>Alicyclobacillus</taxon>
    </lineage>
</organism>
<evidence type="ECO:0000313" key="2">
    <source>
        <dbReference type="Proteomes" id="UP001164761"/>
    </source>
</evidence>
<name>A0ABY6ZL20_9BACL</name>
<dbReference type="GO" id="GO:0032259">
    <property type="term" value="P:methylation"/>
    <property type="evidence" value="ECO:0007669"/>
    <property type="project" value="UniProtKB-KW"/>
</dbReference>
<dbReference type="RefSeq" id="WP_268007419.1">
    <property type="nucleotide sequence ID" value="NZ_BSUT01000001.1"/>
</dbReference>
<dbReference type="Gene3D" id="3.40.50.150">
    <property type="entry name" value="Vaccinia Virus protein VP39"/>
    <property type="match status" value="1"/>
</dbReference>
<sequence length="172" mass="20116">MSATNRANHKRNAYDSYPTPTWCTEAIAKEIVWTSDSRVLEPCCGDGAIWRVIEHVQWVSHIDWCEIQRGRDFFEHEFFGERFDFIITNPPFSLAQEFVEKSLTLANCVIMLLRLNFLASKSRKEFWEKHPPTAIHVLTKRPSFTGNGTDATDYAWFVWDTTGRQKHGIFWI</sequence>
<dbReference type="InterPro" id="IPR029063">
    <property type="entry name" value="SAM-dependent_MTases_sf"/>
</dbReference>
<reference evidence="1" key="1">
    <citation type="submission" date="2022-08" db="EMBL/GenBank/DDBJ databases">
        <title>Alicyclobacillus fastidiosus DSM 17978, complete genome.</title>
        <authorList>
            <person name="Wang Q."/>
            <person name="Cai R."/>
            <person name="Wang Z."/>
        </authorList>
    </citation>
    <scope>NUCLEOTIDE SEQUENCE</scope>
    <source>
        <strain evidence="1">DSM 17978</strain>
    </source>
</reference>
<dbReference type="PROSITE" id="PS00092">
    <property type="entry name" value="N6_MTASE"/>
    <property type="match status" value="1"/>
</dbReference>
<accession>A0ABY6ZL20</accession>
<keyword evidence="1" id="KW-0489">Methyltransferase</keyword>
<keyword evidence="1" id="KW-0808">Transferase</keyword>
<protein>
    <submittedName>
        <fullName evidence="1">DNA methyltransferase</fullName>
    </submittedName>
</protein>